<evidence type="ECO:0008006" key="3">
    <source>
        <dbReference type="Google" id="ProtNLM"/>
    </source>
</evidence>
<dbReference type="InterPro" id="IPR014915">
    <property type="entry name" value="Phage_TLS_TfmB"/>
</dbReference>
<evidence type="ECO:0000313" key="1">
    <source>
        <dbReference type="EMBL" id="AZE55885.1"/>
    </source>
</evidence>
<proteinExistence type="predicted"/>
<reference evidence="1 2" key="1">
    <citation type="submission" date="2018-03" db="EMBL/GenBank/DDBJ databases">
        <title>Diversity of phytobeneficial traits revealed by whole-genome analysis of worldwide-isolated phenazine-producing Pseudomonas spp.</title>
        <authorList>
            <person name="Biessy A."/>
            <person name="Novinscak A."/>
            <person name="Blom J."/>
            <person name="Leger G."/>
            <person name="Thomashow L.S."/>
            <person name="Cazorla F.M."/>
            <person name="Josic D."/>
            <person name="Filion M."/>
        </authorList>
    </citation>
    <scope>NUCLEOTIDE SEQUENCE [LARGE SCALE GENOMIC DNA]</scope>
    <source>
        <strain evidence="1 2">30B</strain>
    </source>
</reference>
<dbReference type="RefSeq" id="WP_124378359.1">
    <property type="nucleotide sequence ID" value="NZ_CP027754.1"/>
</dbReference>
<dbReference type="Pfam" id="PF08809">
    <property type="entry name" value="DUF1799"/>
    <property type="match status" value="1"/>
</dbReference>
<gene>
    <name evidence="1" type="ORF">C4K03_3732</name>
</gene>
<protein>
    <recommendedName>
        <fullName evidence="3">Phage protein</fullName>
    </recommendedName>
</protein>
<dbReference type="AlphaFoldDB" id="A0A3G7U965"/>
<organism evidence="1 2">
    <name type="scientific">Pseudomonas synxantha</name>
    <dbReference type="NCBI Taxonomy" id="47883"/>
    <lineage>
        <taxon>Bacteria</taxon>
        <taxon>Pseudomonadati</taxon>
        <taxon>Pseudomonadota</taxon>
        <taxon>Gammaproteobacteria</taxon>
        <taxon>Pseudomonadales</taxon>
        <taxon>Pseudomonadaceae</taxon>
        <taxon>Pseudomonas</taxon>
    </lineage>
</organism>
<sequence length="101" mass="11177">MYESGPSVEQLAALGLTAADLDEEDVEVWPCNWPAFLLFNRMSTQWRAGTSGVVGLDYSCIRNVAGFLGIKKKKLADIFPDLQVLEGEALRVMAEERENSP</sequence>
<name>A0A3G7U965_9PSED</name>
<dbReference type="Proteomes" id="UP000268696">
    <property type="component" value="Chromosome"/>
</dbReference>
<evidence type="ECO:0000313" key="2">
    <source>
        <dbReference type="Proteomes" id="UP000268696"/>
    </source>
</evidence>
<accession>A0A3G7U965</accession>
<dbReference type="EMBL" id="CP027754">
    <property type="protein sequence ID" value="AZE55885.1"/>
    <property type="molecule type" value="Genomic_DNA"/>
</dbReference>